<keyword evidence="1" id="KW-0238">DNA-binding</keyword>
<evidence type="ECO:0000313" key="3">
    <source>
        <dbReference type="EMBL" id="DAF60337.1"/>
    </source>
</evidence>
<dbReference type="Gene3D" id="1.10.260.40">
    <property type="entry name" value="lambda repressor-like DNA-binding domains"/>
    <property type="match status" value="1"/>
</dbReference>
<dbReference type="InterPro" id="IPR001387">
    <property type="entry name" value="Cro/C1-type_HTH"/>
</dbReference>
<dbReference type="PROSITE" id="PS50943">
    <property type="entry name" value="HTH_CROC1"/>
    <property type="match status" value="1"/>
</dbReference>
<dbReference type="GO" id="GO:0003677">
    <property type="term" value="F:DNA binding"/>
    <property type="evidence" value="ECO:0007669"/>
    <property type="project" value="UniProtKB-KW"/>
</dbReference>
<accession>A0A8S5TAN4</accession>
<dbReference type="SUPFAM" id="SSF47413">
    <property type="entry name" value="lambda repressor-like DNA-binding domains"/>
    <property type="match status" value="1"/>
</dbReference>
<feature type="domain" description="HTH cro/C1-type" evidence="2">
    <location>
        <begin position="5"/>
        <end position="59"/>
    </location>
</feature>
<dbReference type="Pfam" id="PF01381">
    <property type="entry name" value="HTH_3"/>
    <property type="match status" value="1"/>
</dbReference>
<protein>
    <submittedName>
        <fullName evidence="3">Helix-turn-helix domain protein</fullName>
    </submittedName>
</protein>
<proteinExistence type="predicted"/>
<name>A0A8S5TAN4_9CAUD</name>
<sequence length="124" mass="14415">MNNRIKELRKSLGLNQTEFGERIGVKQGSIASYESGARTPLDTVINSICREFNVSKIWLIEGRGEMFENDDMEFARAVDRVMFGESDFARRVFKLFGKLSLEEWNKLEEIARKLVEDEKKDPQH</sequence>
<dbReference type="SMART" id="SM00530">
    <property type="entry name" value="HTH_XRE"/>
    <property type="match status" value="1"/>
</dbReference>
<dbReference type="PANTHER" id="PTHR46558">
    <property type="entry name" value="TRACRIPTIONAL REGULATORY PROTEIN-RELATED-RELATED"/>
    <property type="match status" value="1"/>
</dbReference>
<organism evidence="3">
    <name type="scientific">Siphoviridae sp. ctwuP1</name>
    <dbReference type="NCBI Taxonomy" id="2827972"/>
    <lineage>
        <taxon>Viruses</taxon>
        <taxon>Duplodnaviria</taxon>
        <taxon>Heunggongvirae</taxon>
        <taxon>Uroviricota</taxon>
        <taxon>Caudoviricetes</taxon>
    </lineage>
</organism>
<evidence type="ECO:0000259" key="2">
    <source>
        <dbReference type="PROSITE" id="PS50943"/>
    </source>
</evidence>
<reference evidence="3" key="1">
    <citation type="journal article" date="2021" name="Proc. Natl. Acad. Sci. U.S.A.">
        <title>A Catalog of Tens of Thousands of Viruses from Human Metagenomes Reveals Hidden Associations with Chronic Diseases.</title>
        <authorList>
            <person name="Tisza M.J."/>
            <person name="Buck C.B."/>
        </authorList>
    </citation>
    <scope>NUCLEOTIDE SEQUENCE</scope>
    <source>
        <strain evidence="3">CtwuP1</strain>
    </source>
</reference>
<dbReference type="PANTHER" id="PTHR46558:SF11">
    <property type="entry name" value="HTH-TYPE TRANSCRIPTIONAL REGULATOR XRE"/>
    <property type="match status" value="1"/>
</dbReference>
<evidence type="ECO:0000256" key="1">
    <source>
        <dbReference type="ARBA" id="ARBA00023125"/>
    </source>
</evidence>
<dbReference type="EMBL" id="BK032787">
    <property type="protein sequence ID" value="DAF60337.1"/>
    <property type="molecule type" value="Genomic_DNA"/>
</dbReference>
<dbReference type="InterPro" id="IPR010982">
    <property type="entry name" value="Lambda_DNA-bd_dom_sf"/>
</dbReference>
<dbReference type="CDD" id="cd00093">
    <property type="entry name" value="HTH_XRE"/>
    <property type="match status" value="1"/>
</dbReference>